<dbReference type="InterPro" id="IPR006194">
    <property type="entry name" value="Gly-tRNA-synth_heterodimer"/>
</dbReference>
<keyword evidence="7 11" id="KW-0067">ATP-binding</keyword>
<feature type="domain" description="DALR anticodon binding" evidence="12">
    <location>
        <begin position="583"/>
        <end position="682"/>
    </location>
</feature>
<dbReference type="RefSeq" id="WP_013087527.1">
    <property type="nucleotide sequence ID" value="NC_014109.1"/>
</dbReference>
<protein>
    <recommendedName>
        <fullName evidence="11">Glycine--tRNA ligase beta subunit</fullName>
        <ecNumber evidence="11">6.1.1.14</ecNumber>
    </recommendedName>
    <alternativeName>
        <fullName evidence="11">Glycyl-tRNA synthetase beta subunit</fullName>
        <shortName evidence="11">GlyRS</shortName>
    </alternativeName>
</protein>
<dbReference type="KEGG" id="rip:RIEPE_0575"/>
<keyword evidence="9 11" id="KW-0030">Aminoacyl-tRNA synthetase</keyword>
<dbReference type="PANTHER" id="PTHR30075">
    <property type="entry name" value="GLYCYL-TRNA SYNTHETASE"/>
    <property type="match status" value="1"/>
</dbReference>
<dbReference type="eggNOG" id="COG0751">
    <property type="taxonomic scope" value="Bacteria"/>
</dbReference>
<dbReference type="InterPro" id="IPR008909">
    <property type="entry name" value="DALR_anticod-bd"/>
</dbReference>
<evidence type="ECO:0000256" key="3">
    <source>
        <dbReference type="ARBA" id="ARBA00011209"/>
    </source>
</evidence>
<evidence type="ECO:0000256" key="4">
    <source>
        <dbReference type="ARBA" id="ARBA00022490"/>
    </source>
</evidence>
<dbReference type="Pfam" id="PF05746">
    <property type="entry name" value="DALR_1"/>
    <property type="match status" value="1"/>
</dbReference>
<gene>
    <name evidence="11 13" type="primary">glyS</name>
    <name evidence="13" type="ordered locus">RIEPE_0575</name>
</gene>
<evidence type="ECO:0000256" key="8">
    <source>
        <dbReference type="ARBA" id="ARBA00022917"/>
    </source>
</evidence>
<sequence length="689" mass="81827">MHDKKILFKKTLLIEIGTEDLPYRILWLILKKFSNNFLDQLKKNRFDSDKIYSYVSLRRLAVKIIGFSSSIEHCKPEKRLIKTRDFPQNNFSKCYKKKCFEENYDCLDEISFHRKTLYSKIIRMVIFSLRNLSSFGFMKWGDGNVKNQFIRPVHSVVILLDKFLVNDGNRIFGINISRKTLKNRSYFSEEKYILLDSADQYPYSLQKFGHVIPDYKVRKSIIRKKINILAKSSNGTVKLDYGILDQMTSMVEWPNLLKASFKKRFLSFPKDIIVHIVQTVHKYIPIYDKKGQLTSEFIFVYDAPFLRRKNKVIHDNQKVINSRLEDILFFFQKDRIYSLFDFLSMTKRILFYKKLGNMYEKTKRIIILSKYISEKIGITQKKLVFRASLLSKCDLATSMVNCFSDTQGIVGMCYAKLDMENDEVSIAIREQYYPRYSRDRLPISKIGDILSISDKIDSLVAMFGIGIEYQGKKDPLFLRRMSIGILRIMIEKKYDFNLLEIIEKSSKIYSSFLFRKRDFLKNIDNFLMRRLKYWYFQNGCPMNLINSIQLSSIKDLQDFNLKIKAILLFQSNEKLQNLFRINKRISKIVNKNTNQVHDDIDHQLLQSTQEIELFQTFLSVKREVYSLFSRKMYFECMLKMHDLVIPVDHFFKHTIIMDKNHNIRQNRINILKSVQSLLSKIIDFSCLKK</sequence>
<dbReference type="PROSITE" id="PS50861">
    <property type="entry name" value="AA_TRNA_LIGASE_II_GLYAB"/>
    <property type="match status" value="1"/>
</dbReference>
<dbReference type="GO" id="GO:0005524">
    <property type="term" value="F:ATP binding"/>
    <property type="evidence" value="ECO:0007669"/>
    <property type="project" value="UniProtKB-UniRule"/>
</dbReference>
<dbReference type="HAMAP" id="MF_00255">
    <property type="entry name" value="Gly_tRNA_synth_beta"/>
    <property type="match status" value="1"/>
</dbReference>
<keyword evidence="5 11" id="KW-0436">Ligase</keyword>
<dbReference type="GO" id="GO:0004814">
    <property type="term" value="F:arginine-tRNA ligase activity"/>
    <property type="evidence" value="ECO:0007669"/>
    <property type="project" value="InterPro"/>
</dbReference>
<dbReference type="EMBL" id="CP001085">
    <property type="protein sequence ID" value="ADD79538.1"/>
    <property type="molecule type" value="Genomic_DNA"/>
</dbReference>
<dbReference type="InterPro" id="IPR015944">
    <property type="entry name" value="Gly-tRNA-synth_bsu"/>
</dbReference>
<evidence type="ECO:0000256" key="11">
    <source>
        <dbReference type="HAMAP-Rule" id="MF_00255"/>
    </source>
</evidence>
<keyword evidence="8 11" id="KW-0648">Protein biosynthesis</keyword>
<comment type="similarity">
    <text evidence="2 11">Belongs to the class-II aminoacyl-tRNA synthetase family.</text>
</comment>
<dbReference type="SUPFAM" id="SSF109604">
    <property type="entry name" value="HD-domain/PDEase-like"/>
    <property type="match status" value="1"/>
</dbReference>
<keyword evidence="4 11" id="KW-0963">Cytoplasm</keyword>
<dbReference type="STRING" id="515618.RIEPE_0575"/>
<evidence type="ECO:0000256" key="10">
    <source>
        <dbReference type="ARBA" id="ARBA00047937"/>
    </source>
</evidence>
<dbReference type="GO" id="GO:0004820">
    <property type="term" value="F:glycine-tRNA ligase activity"/>
    <property type="evidence" value="ECO:0007669"/>
    <property type="project" value="UniProtKB-UniRule"/>
</dbReference>
<reference evidence="13" key="1">
    <citation type="submission" date="2008-05" db="EMBL/GenBank/DDBJ databases">
        <title>Genome sequence of Riesia pediculicola USDA.</title>
        <authorList>
            <person name="Kirkness E.F."/>
        </authorList>
    </citation>
    <scope>NUCLEOTIDE SEQUENCE [LARGE SCALE GENOMIC DNA]</scope>
    <source>
        <strain evidence="13">USDA</strain>
    </source>
</reference>
<dbReference type="Proteomes" id="UP000001700">
    <property type="component" value="Chromosome"/>
</dbReference>
<comment type="catalytic activity">
    <reaction evidence="10 11">
        <text>tRNA(Gly) + glycine + ATP = glycyl-tRNA(Gly) + AMP + diphosphate</text>
        <dbReference type="Rhea" id="RHEA:16013"/>
        <dbReference type="Rhea" id="RHEA-COMP:9664"/>
        <dbReference type="Rhea" id="RHEA-COMP:9683"/>
        <dbReference type="ChEBI" id="CHEBI:30616"/>
        <dbReference type="ChEBI" id="CHEBI:33019"/>
        <dbReference type="ChEBI" id="CHEBI:57305"/>
        <dbReference type="ChEBI" id="CHEBI:78442"/>
        <dbReference type="ChEBI" id="CHEBI:78522"/>
        <dbReference type="ChEBI" id="CHEBI:456215"/>
        <dbReference type="EC" id="6.1.1.14"/>
    </reaction>
</comment>
<dbReference type="Pfam" id="PF02092">
    <property type="entry name" value="tRNA_synt_2f"/>
    <property type="match status" value="1"/>
</dbReference>
<dbReference type="OrthoDB" id="9775440at2"/>
<evidence type="ECO:0000313" key="14">
    <source>
        <dbReference type="Proteomes" id="UP000001700"/>
    </source>
</evidence>
<evidence type="ECO:0000256" key="2">
    <source>
        <dbReference type="ARBA" id="ARBA00008226"/>
    </source>
</evidence>
<dbReference type="NCBIfam" id="TIGR00211">
    <property type="entry name" value="glyS"/>
    <property type="match status" value="1"/>
</dbReference>
<proteinExistence type="inferred from homology"/>
<dbReference type="GO" id="GO:0006420">
    <property type="term" value="P:arginyl-tRNA aminoacylation"/>
    <property type="evidence" value="ECO:0007669"/>
    <property type="project" value="InterPro"/>
</dbReference>
<dbReference type="PANTHER" id="PTHR30075:SF2">
    <property type="entry name" value="GLYCINE--TRNA LIGASE, CHLOROPLASTIC_MITOCHONDRIAL 2"/>
    <property type="match status" value="1"/>
</dbReference>
<dbReference type="HOGENOM" id="CLU_007220_2_2_6"/>
<evidence type="ECO:0000313" key="13">
    <source>
        <dbReference type="EMBL" id="ADD79538.1"/>
    </source>
</evidence>
<organism evidence="13 14">
    <name type="scientific">Riesia pediculicola (strain USDA)</name>
    <dbReference type="NCBI Taxonomy" id="515618"/>
    <lineage>
        <taxon>Bacteria</taxon>
        <taxon>Pseudomonadati</taxon>
        <taxon>Pseudomonadota</taxon>
        <taxon>Gammaproteobacteria</taxon>
        <taxon>Enterobacterales</taxon>
        <taxon>Enterobacteriaceae</taxon>
        <taxon>Candidatus Riesia</taxon>
    </lineage>
</organism>
<dbReference type="EC" id="6.1.1.14" evidence="11"/>
<keyword evidence="14" id="KW-1185">Reference proteome</keyword>
<dbReference type="GO" id="GO:0006426">
    <property type="term" value="P:glycyl-tRNA aminoacylation"/>
    <property type="evidence" value="ECO:0007669"/>
    <property type="project" value="UniProtKB-UniRule"/>
</dbReference>
<accession>D4G8Z9</accession>
<comment type="subunit">
    <text evidence="3 11">Tetramer of two alpha and two beta subunits.</text>
</comment>
<dbReference type="GO" id="GO:0005829">
    <property type="term" value="C:cytosol"/>
    <property type="evidence" value="ECO:0007669"/>
    <property type="project" value="TreeGrafter"/>
</dbReference>
<comment type="subcellular location">
    <subcellularLocation>
        <location evidence="1 11">Cytoplasm</location>
    </subcellularLocation>
</comment>
<evidence type="ECO:0000256" key="6">
    <source>
        <dbReference type="ARBA" id="ARBA00022741"/>
    </source>
</evidence>
<evidence type="ECO:0000259" key="12">
    <source>
        <dbReference type="Pfam" id="PF05746"/>
    </source>
</evidence>
<name>D4G8Z9_RIEPU</name>
<dbReference type="PRINTS" id="PR01045">
    <property type="entry name" value="TRNASYNTHGB"/>
</dbReference>
<evidence type="ECO:0000256" key="5">
    <source>
        <dbReference type="ARBA" id="ARBA00022598"/>
    </source>
</evidence>
<evidence type="ECO:0000256" key="7">
    <source>
        <dbReference type="ARBA" id="ARBA00022840"/>
    </source>
</evidence>
<dbReference type="AlphaFoldDB" id="D4G8Z9"/>
<evidence type="ECO:0000256" key="1">
    <source>
        <dbReference type="ARBA" id="ARBA00004496"/>
    </source>
</evidence>
<evidence type="ECO:0000256" key="9">
    <source>
        <dbReference type="ARBA" id="ARBA00023146"/>
    </source>
</evidence>
<keyword evidence="6 11" id="KW-0547">Nucleotide-binding</keyword>